<gene>
    <name evidence="9" type="ORF">PCOR1329_LOCUS16959</name>
</gene>
<evidence type="ECO:0000256" key="7">
    <source>
        <dbReference type="ARBA" id="ARBA00023014"/>
    </source>
</evidence>
<comment type="cofactor">
    <cofactor evidence="1">
        <name>[4Fe-4S] cluster</name>
        <dbReference type="ChEBI" id="CHEBI:49883"/>
    </cofactor>
</comment>
<dbReference type="PANTHER" id="PTHR10537:SF3">
    <property type="entry name" value="DNA PRIMASE LARGE SUBUNIT"/>
    <property type="match status" value="1"/>
</dbReference>
<keyword evidence="3" id="KW-0639">Primosome</keyword>
<name>A0ABN9R6H1_9DINO</name>
<organism evidence="9 10">
    <name type="scientific">Prorocentrum cordatum</name>
    <dbReference type="NCBI Taxonomy" id="2364126"/>
    <lineage>
        <taxon>Eukaryota</taxon>
        <taxon>Sar</taxon>
        <taxon>Alveolata</taxon>
        <taxon>Dinophyceae</taxon>
        <taxon>Prorocentrales</taxon>
        <taxon>Prorocentraceae</taxon>
        <taxon>Prorocentrum</taxon>
    </lineage>
</organism>
<keyword evidence="4" id="KW-0235">DNA replication</keyword>
<evidence type="ECO:0000256" key="6">
    <source>
        <dbReference type="ARBA" id="ARBA00023004"/>
    </source>
</evidence>
<keyword evidence="7" id="KW-0411">Iron-sulfur</keyword>
<feature type="domain" description="DNA primase large subunit C-terminal" evidence="8">
    <location>
        <begin position="58"/>
        <end position="168"/>
    </location>
</feature>
<dbReference type="InterPro" id="IPR007238">
    <property type="entry name" value="DNA_primase_lsu_euk/arc"/>
</dbReference>
<dbReference type="Pfam" id="PF04104">
    <property type="entry name" value="DNA_primase_lrg"/>
    <property type="match status" value="1"/>
</dbReference>
<evidence type="ECO:0000256" key="5">
    <source>
        <dbReference type="ARBA" id="ARBA00022723"/>
    </source>
</evidence>
<accession>A0ABN9R6H1</accession>
<sequence length="177" mass="19804">MEDPSRRPQFAGLQPLLERLRGRVEQVIAAPPTAALRAGAGPAGGGEIGLSLENFETLLQESFPPCMRHLVMHQRAGRRLRFLGRLQLRPFLWKAGLAPPGGLQWWETELRRDLEVTHEIFDRKHRCQVLRAYGARGHGVEAHPFGRARIQDFPAPRAGQLRGCPFSARARGPVRLG</sequence>
<evidence type="ECO:0000256" key="4">
    <source>
        <dbReference type="ARBA" id="ARBA00022705"/>
    </source>
</evidence>
<keyword evidence="10" id="KW-1185">Reference proteome</keyword>
<evidence type="ECO:0000313" key="9">
    <source>
        <dbReference type="EMBL" id="CAK0812772.1"/>
    </source>
</evidence>
<evidence type="ECO:0000313" key="10">
    <source>
        <dbReference type="Proteomes" id="UP001189429"/>
    </source>
</evidence>
<protein>
    <recommendedName>
        <fullName evidence="8">DNA primase large subunit C-terminal domain-containing protein</fullName>
    </recommendedName>
</protein>
<reference evidence="9" key="1">
    <citation type="submission" date="2023-10" db="EMBL/GenBank/DDBJ databases">
        <authorList>
            <person name="Chen Y."/>
            <person name="Shah S."/>
            <person name="Dougan E. K."/>
            <person name="Thang M."/>
            <person name="Chan C."/>
        </authorList>
    </citation>
    <scope>NUCLEOTIDE SEQUENCE [LARGE SCALE GENOMIC DNA]</scope>
</reference>
<keyword evidence="5" id="KW-0479">Metal-binding</keyword>
<evidence type="ECO:0000256" key="2">
    <source>
        <dbReference type="ARBA" id="ARBA00022485"/>
    </source>
</evidence>
<dbReference type="PANTHER" id="PTHR10537">
    <property type="entry name" value="DNA PRIMASE LARGE SUBUNIT"/>
    <property type="match status" value="1"/>
</dbReference>
<dbReference type="Proteomes" id="UP001189429">
    <property type="component" value="Unassembled WGS sequence"/>
</dbReference>
<evidence type="ECO:0000256" key="3">
    <source>
        <dbReference type="ARBA" id="ARBA00022515"/>
    </source>
</evidence>
<dbReference type="InterPro" id="IPR058560">
    <property type="entry name" value="DNA_primase_C"/>
</dbReference>
<evidence type="ECO:0000256" key="1">
    <source>
        <dbReference type="ARBA" id="ARBA00001966"/>
    </source>
</evidence>
<comment type="caution">
    <text evidence="9">The sequence shown here is derived from an EMBL/GenBank/DDBJ whole genome shotgun (WGS) entry which is preliminary data.</text>
</comment>
<keyword evidence="2" id="KW-0004">4Fe-4S</keyword>
<keyword evidence="6" id="KW-0408">Iron</keyword>
<dbReference type="EMBL" id="CAUYUJ010005224">
    <property type="protein sequence ID" value="CAK0812772.1"/>
    <property type="molecule type" value="Genomic_DNA"/>
</dbReference>
<evidence type="ECO:0000259" key="8">
    <source>
        <dbReference type="Pfam" id="PF04104"/>
    </source>
</evidence>
<proteinExistence type="predicted"/>